<keyword evidence="5" id="KW-0539">Nucleus</keyword>
<evidence type="ECO:0000256" key="1">
    <source>
        <dbReference type="ARBA" id="ARBA00022723"/>
    </source>
</evidence>
<keyword evidence="1" id="KW-0479">Metal-binding</keyword>
<dbReference type="GeneID" id="81371587"/>
<feature type="region of interest" description="Disordered" evidence="6">
    <location>
        <begin position="721"/>
        <end position="741"/>
    </location>
</feature>
<dbReference type="GO" id="GO:0008270">
    <property type="term" value="F:zinc ion binding"/>
    <property type="evidence" value="ECO:0007669"/>
    <property type="project" value="InterPro"/>
</dbReference>
<keyword evidence="9" id="KW-1185">Reference proteome</keyword>
<dbReference type="SMART" id="SM00906">
    <property type="entry name" value="Fungal_trans"/>
    <property type="match status" value="1"/>
</dbReference>
<feature type="region of interest" description="Disordered" evidence="6">
    <location>
        <begin position="634"/>
        <end position="655"/>
    </location>
</feature>
<dbReference type="Proteomes" id="UP001147747">
    <property type="component" value="Unassembled WGS sequence"/>
</dbReference>
<dbReference type="InterPro" id="IPR001138">
    <property type="entry name" value="Zn2Cys6_DnaBD"/>
</dbReference>
<dbReference type="PANTHER" id="PTHR47654:SF4">
    <property type="entry name" value="ZN(II)2CYS6 TRANSCRIPTION FACTOR (EUROFUNG)"/>
    <property type="match status" value="1"/>
</dbReference>
<dbReference type="RefSeq" id="XP_056488158.1">
    <property type="nucleotide sequence ID" value="XM_056632607.1"/>
</dbReference>
<dbReference type="GO" id="GO:0000981">
    <property type="term" value="F:DNA-binding transcription factor activity, RNA polymerase II-specific"/>
    <property type="evidence" value="ECO:0007669"/>
    <property type="project" value="InterPro"/>
</dbReference>
<proteinExistence type="predicted"/>
<dbReference type="GO" id="GO:0003677">
    <property type="term" value="F:DNA binding"/>
    <property type="evidence" value="ECO:0007669"/>
    <property type="project" value="UniProtKB-KW"/>
</dbReference>
<evidence type="ECO:0000256" key="4">
    <source>
        <dbReference type="ARBA" id="ARBA00023163"/>
    </source>
</evidence>
<dbReference type="CDD" id="cd00067">
    <property type="entry name" value="GAL4"/>
    <property type="match status" value="1"/>
</dbReference>
<dbReference type="EMBL" id="JAPZBU010000008">
    <property type="protein sequence ID" value="KAJ5392480.1"/>
    <property type="molecule type" value="Genomic_DNA"/>
</dbReference>
<keyword evidence="3" id="KW-0238">DNA-binding</keyword>
<dbReference type="InterPro" id="IPR036864">
    <property type="entry name" value="Zn2-C6_fun-type_DNA-bd_sf"/>
</dbReference>
<evidence type="ECO:0000313" key="8">
    <source>
        <dbReference type="EMBL" id="KAJ5392480.1"/>
    </source>
</evidence>
<reference evidence="8" key="1">
    <citation type="submission" date="2022-12" db="EMBL/GenBank/DDBJ databases">
        <authorList>
            <person name="Petersen C."/>
        </authorList>
    </citation>
    <scope>NUCLEOTIDE SEQUENCE</scope>
    <source>
        <strain evidence="8">IBT 29677</strain>
    </source>
</reference>
<evidence type="ECO:0000259" key="7">
    <source>
        <dbReference type="PROSITE" id="PS50048"/>
    </source>
</evidence>
<dbReference type="InterPro" id="IPR007219">
    <property type="entry name" value="XnlR_reg_dom"/>
</dbReference>
<evidence type="ECO:0000256" key="2">
    <source>
        <dbReference type="ARBA" id="ARBA00023015"/>
    </source>
</evidence>
<dbReference type="Gene3D" id="4.10.240.10">
    <property type="entry name" value="Zn(2)-C6 fungal-type DNA-binding domain"/>
    <property type="match status" value="1"/>
</dbReference>
<dbReference type="SMART" id="SM00066">
    <property type="entry name" value="GAL4"/>
    <property type="match status" value="1"/>
</dbReference>
<name>A0A9X0B8W1_9EURO</name>
<dbReference type="AlphaFoldDB" id="A0A9X0B8W1"/>
<dbReference type="OrthoDB" id="5296287at2759"/>
<organism evidence="8 9">
    <name type="scientific">Penicillium cosmopolitanum</name>
    <dbReference type="NCBI Taxonomy" id="1131564"/>
    <lineage>
        <taxon>Eukaryota</taxon>
        <taxon>Fungi</taxon>
        <taxon>Dikarya</taxon>
        <taxon>Ascomycota</taxon>
        <taxon>Pezizomycotina</taxon>
        <taxon>Eurotiomycetes</taxon>
        <taxon>Eurotiomycetidae</taxon>
        <taxon>Eurotiales</taxon>
        <taxon>Aspergillaceae</taxon>
        <taxon>Penicillium</taxon>
    </lineage>
</organism>
<dbReference type="GO" id="GO:0006351">
    <property type="term" value="P:DNA-templated transcription"/>
    <property type="evidence" value="ECO:0007669"/>
    <property type="project" value="InterPro"/>
</dbReference>
<feature type="region of interest" description="Disordered" evidence="6">
    <location>
        <begin position="1"/>
        <end position="24"/>
    </location>
</feature>
<dbReference type="PROSITE" id="PS00463">
    <property type="entry name" value="ZN2_CY6_FUNGAL_1"/>
    <property type="match status" value="1"/>
</dbReference>
<dbReference type="InterPro" id="IPR053230">
    <property type="entry name" value="Trans_reg_galc"/>
</dbReference>
<feature type="compositionally biased region" description="Polar residues" evidence="6">
    <location>
        <begin position="721"/>
        <end position="738"/>
    </location>
</feature>
<accession>A0A9X0B8W1</accession>
<sequence>MSRRSSQGYDISVNNTNHPNWTPPLVVNPETSMSNGEMSIAPTRSMDLNMLQPHLPSPPIRNPVEHNNMHGSKVAIPRITGPNINRGRRRSARACEACRQRKIKCDGVKPTCGQCNYHNNQCSYEDVKRVREQKELQLLGHRVEHYEHLLRSLETEVEPHTARKIRKTLKCKGANKFDTGNDGEDSDSSVGSLEDIDEVDEDLNRDENTRAAGFFGKNSEISWMQRLEHNVDRDSTLSLSPITPFYSSDAQSSSHRKRSRDVSIHIMNYHLDDLAIPPLDDADPFAVPPRALADEYFNTYLTFVHPSFPAIRRTTYVAQYRQFYDIPSNPPRKWLGILNMIFAIGCHYAQLAEPNASRQEDDSVYLARARKLVFDENILFDHPDLQQTQLELLMALYLLCLGQINRSSKFSNMALHSALSLGINLRNTDGRIHDGAKEARGRLWWSIYSLEHLLISMNGRASCVGDSLCSVPLPMPAEEEAFDDPEVQLLVQNSTRRENQLRPTLLEKQTQRKQSAAWIASRDPSPSLFFHHLVDLTLISQAVLGKVYSIEGIRESASQTEFRIQSYSRNFDRWVSKLTPSYQFSLPDTGYWKVNPNLDDDSLPCTRERVCLAMNYYSARITLCRPCLTQSSSTPPNASPNPANPQQSQPSARAKLRAEMATNCLQAACSLISILPDTPELSWIAHKTPWWSVLHFLMQSTTALLLGLSYCSFSSPPMNVSVDNSEKSTSQSSNTTPSWTPPRPLLEADLNIAVAGTKKALMWIHTMAEMDPAACRAFKLCDGLVQKIAPGLALDLSDWPSAETLPGGDIHMDERLTRLDDLVDFEGGAGEGYFD</sequence>
<feature type="domain" description="Zn(2)-C6 fungal-type" evidence="7">
    <location>
        <begin position="94"/>
        <end position="124"/>
    </location>
</feature>
<evidence type="ECO:0000256" key="5">
    <source>
        <dbReference type="ARBA" id="ARBA00023242"/>
    </source>
</evidence>
<evidence type="ECO:0000256" key="6">
    <source>
        <dbReference type="SAM" id="MobiDB-lite"/>
    </source>
</evidence>
<evidence type="ECO:0000313" key="9">
    <source>
        <dbReference type="Proteomes" id="UP001147747"/>
    </source>
</evidence>
<feature type="compositionally biased region" description="Polar residues" evidence="6">
    <location>
        <begin position="1"/>
        <end position="20"/>
    </location>
</feature>
<reference evidence="8" key="2">
    <citation type="journal article" date="2023" name="IMA Fungus">
        <title>Comparative genomic study of the Penicillium genus elucidates a diverse pangenome and 15 lateral gene transfer events.</title>
        <authorList>
            <person name="Petersen C."/>
            <person name="Sorensen T."/>
            <person name="Nielsen M.R."/>
            <person name="Sondergaard T.E."/>
            <person name="Sorensen J.L."/>
            <person name="Fitzpatrick D.A."/>
            <person name="Frisvad J.C."/>
            <person name="Nielsen K.L."/>
        </authorList>
    </citation>
    <scope>NUCLEOTIDE SEQUENCE</scope>
    <source>
        <strain evidence="8">IBT 29677</strain>
    </source>
</reference>
<dbReference type="CDD" id="cd12148">
    <property type="entry name" value="fungal_TF_MHR"/>
    <property type="match status" value="1"/>
</dbReference>
<feature type="region of interest" description="Disordered" evidence="6">
    <location>
        <begin position="173"/>
        <end position="193"/>
    </location>
</feature>
<dbReference type="Pfam" id="PF04082">
    <property type="entry name" value="Fungal_trans"/>
    <property type="match status" value="1"/>
</dbReference>
<evidence type="ECO:0000256" key="3">
    <source>
        <dbReference type="ARBA" id="ARBA00023125"/>
    </source>
</evidence>
<keyword evidence="4" id="KW-0804">Transcription</keyword>
<gene>
    <name evidence="8" type="ORF">N7509_007970</name>
</gene>
<keyword evidence="2" id="KW-0805">Transcription regulation</keyword>
<dbReference type="SUPFAM" id="SSF57701">
    <property type="entry name" value="Zn2/Cys6 DNA-binding domain"/>
    <property type="match status" value="1"/>
</dbReference>
<dbReference type="PANTHER" id="PTHR47654">
    <property type="entry name" value="ZN(II)2CYS6 TRANSCRIPTION FACTOR (EUROFUNG)-RELATED"/>
    <property type="match status" value="1"/>
</dbReference>
<protein>
    <recommendedName>
        <fullName evidence="7">Zn(2)-C6 fungal-type domain-containing protein</fullName>
    </recommendedName>
</protein>
<dbReference type="PROSITE" id="PS50048">
    <property type="entry name" value="ZN2_CY6_FUNGAL_2"/>
    <property type="match status" value="1"/>
</dbReference>
<dbReference type="Pfam" id="PF00172">
    <property type="entry name" value="Zn_clus"/>
    <property type="match status" value="1"/>
</dbReference>
<comment type="caution">
    <text evidence="8">The sequence shown here is derived from an EMBL/GenBank/DDBJ whole genome shotgun (WGS) entry which is preliminary data.</text>
</comment>